<name>A0A285KQ05_9ACTN</name>
<dbReference type="AlphaFoldDB" id="A0A285KQ05"/>
<keyword evidence="1" id="KW-0732">Signal</keyword>
<evidence type="ECO:0000313" key="2">
    <source>
        <dbReference type="EMBL" id="SNY74293.1"/>
    </source>
</evidence>
<feature type="chain" id="PRO_5012741314" description="40-residue YVTN family beta-propeller repeat-containing protein" evidence="1">
    <location>
        <begin position="21"/>
        <end position="651"/>
    </location>
</feature>
<evidence type="ECO:0000313" key="3">
    <source>
        <dbReference type="Proteomes" id="UP000219612"/>
    </source>
</evidence>
<gene>
    <name evidence="2" type="ORF">SAMN05421748_15112</name>
</gene>
<organism evidence="2 3">
    <name type="scientific">Paractinoplanes atraurantiacus</name>
    <dbReference type="NCBI Taxonomy" id="1036182"/>
    <lineage>
        <taxon>Bacteria</taxon>
        <taxon>Bacillati</taxon>
        <taxon>Actinomycetota</taxon>
        <taxon>Actinomycetes</taxon>
        <taxon>Micromonosporales</taxon>
        <taxon>Micromonosporaceae</taxon>
        <taxon>Paractinoplanes</taxon>
    </lineage>
</organism>
<evidence type="ECO:0000256" key="1">
    <source>
        <dbReference type="SAM" id="SignalP"/>
    </source>
</evidence>
<dbReference type="Gene3D" id="2.130.10.10">
    <property type="entry name" value="YVTN repeat-like/Quinoprotein amine dehydrogenase"/>
    <property type="match status" value="1"/>
</dbReference>
<accession>A0A285KQ05</accession>
<dbReference type="Proteomes" id="UP000219612">
    <property type="component" value="Unassembled WGS sequence"/>
</dbReference>
<sequence>MLRAALTAVALAATTLVAGAAPAAATTGQPLEISAVSDVLVDAAHRRILISDGKSGTLVVRNYETFSGFQWTGLPGIGGLALSGDGKKIYAAVADAHAIVVYDAATMIESSRYALSDVAFPRTLAIAGDKLYFGWDKDPSVTTGGVFGAVDLTTGAIKPYFFPSPDSRGHGAPRLLTAPGAPDKLVVVDVSSDATSHGNTWVYDVSGDTPVETAATREAPGIVLDAALSPDGSKIYGVDGSCGAFVADTANPAQRAQAYGAYCGGAAVGIDPGDGRVALGYDGDDVVTFAAGSEAAADRDNLEGQAVRRLLWEPGGKRLFALGQMGGEYALNVLNEPVFSTISLAGPTTPVARGAQITISGRIIPSAPLPVQVPYFDVTRTDAESPSGKALPRVFGNSGDFTFSFSDSPPAGGTVTYTVRFPGVGRAEPAVAKVSVNVVRNTPVLTLKGGTVAAYGSTATVTARLGPTYSNRMIAIWADPAGAEPAKLLRNTKVDANGNLTAAVKLTRNTGVVAKFAGDTRYAPVSSPVQMLYTRVAVSLANAKQYKTATLGGVPTAYYRKTVHPVFTTVMTPYPKRKERLQFEVLWKGKWTASRTVDVPLTSAGKASYTLTGAHSTGLRYRVRAVYLNGASGDTVNYTTYGAYRYYTFTN</sequence>
<protein>
    <recommendedName>
        <fullName evidence="4">40-residue YVTN family beta-propeller repeat-containing protein</fullName>
    </recommendedName>
</protein>
<dbReference type="OrthoDB" id="4332189at2"/>
<dbReference type="SUPFAM" id="SSF101908">
    <property type="entry name" value="Putative isomerase YbhE"/>
    <property type="match status" value="1"/>
</dbReference>
<reference evidence="3" key="1">
    <citation type="submission" date="2017-09" db="EMBL/GenBank/DDBJ databases">
        <authorList>
            <person name="Varghese N."/>
            <person name="Submissions S."/>
        </authorList>
    </citation>
    <scope>NUCLEOTIDE SEQUENCE [LARGE SCALE GENOMIC DNA]</scope>
    <source>
        <strain evidence="3">CGMCC 4.6857</strain>
    </source>
</reference>
<proteinExistence type="predicted"/>
<dbReference type="EMBL" id="OBDY01000051">
    <property type="protein sequence ID" value="SNY74293.1"/>
    <property type="molecule type" value="Genomic_DNA"/>
</dbReference>
<evidence type="ECO:0008006" key="4">
    <source>
        <dbReference type="Google" id="ProtNLM"/>
    </source>
</evidence>
<keyword evidence="3" id="KW-1185">Reference proteome</keyword>
<feature type="signal peptide" evidence="1">
    <location>
        <begin position="1"/>
        <end position="20"/>
    </location>
</feature>
<dbReference type="InterPro" id="IPR015943">
    <property type="entry name" value="WD40/YVTN_repeat-like_dom_sf"/>
</dbReference>
<dbReference type="RefSeq" id="WP_097329132.1">
    <property type="nucleotide sequence ID" value="NZ_OBDY01000051.1"/>
</dbReference>